<gene>
    <name evidence="4" type="ORF">AMAG_16478</name>
</gene>
<evidence type="ECO:0000256" key="2">
    <source>
        <dbReference type="SAM" id="Phobius"/>
    </source>
</evidence>
<dbReference type="Pfam" id="PF25044">
    <property type="entry name" value="DUF7789"/>
    <property type="match status" value="1"/>
</dbReference>
<dbReference type="VEuPathDB" id="FungiDB:AMAG_16478"/>
<feature type="transmembrane region" description="Helical" evidence="2">
    <location>
        <begin position="187"/>
        <end position="205"/>
    </location>
</feature>
<sequence>MGQETRMDKLRSAWSNSAFTRNALISSAAQAVVQLVLEIAIAIDHQGKLAKAQAKAATLPNFNNVPINLGRAVSRRLLQLFFTFDSVLNQNSIELVALNIINLGLFGYSIIQYTQAQTIFGDLNKGLKDRDPTWPALAETSVFHIPSMVVSLVFLLGTAWLAYKLHREYGWAIYKRIGADIGLRRQMMAYFFLMMIIKIDVFFYFTFSLQFLVIGFLGKSDSTDMTIHIVVSVVMIFVLVFLVIRGTRTESDWYMWAFMAGTIACMAYLSYKFYQALTEDRFLPVVKSISFSIILCLLVALVTLINAFICFRNFGAGLIHYIGKDAHERRRQQEAAAAAAAELRPSDDGTSLDGHGTGTTAAATYDVDAGVANKAYYSQAAQQQQCGYAPPQAQQQAGYYAPQGQGQYAAGPAVPAGGYGGYPPQAQPQGQYAGQ</sequence>
<dbReference type="PANTHER" id="PTHR34391">
    <property type="entry name" value="UPF0658 GOLGI APPARATUS MEMBRANE PROTEIN C1952.10C-RELATED"/>
    <property type="match status" value="1"/>
</dbReference>
<dbReference type="AlphaFoldDB" id="A0A0L0TC88"/>
<feature type="transmembrane region" description="Helical" evidence="2">
    <location>
        <begin position="145"/>
        <end position="166"/>
    </location>
</feature>
<organism evidence="4 5">
    <name type="scientific">Allomyces macrogynus (strain ATCC 38327)</name>
    <name type="common">Allomyces javanicus var. macrogynus</name>
    <dbReference type="NCBI Taxonomy" id="578462"/>
    <lineage>
        <taxon>Eukaryota</taxon>
        <taxon>Fungi</taxon>
        <taxon>Fungi incertae sedis</taxon>
        <taxon>Blastocladiomycota</taxon>
        <taxon>Blastocladiomycetes</taxon>
        <taxon>Blastocladiales</taxon>
        <taxon>Blastocladiaceae</taxon>
        <taxon>Allomyces</taxon>
    </lineage>
</organism>
<evidence type="ECO:0000259" key="3">
    <source>
        <dbReference type="Pfam" id="PF25044"/>
    </source>
</evidence>
<dbReference type="GO" id="GO:0005794">
    <property type="term" value="C:Golgi apparatus"/>
    <property type="evidence" value="ECO:0007669"/>
    <property type="project" value="TreeGrafter"/>
</dbReference>
<proteinExistence type="predicted"/>
<feature type="domain" description="DUF7789" evidence="3">
    <location>
        <begin position="190"/>
        <end position="305"/>
    </location>
</feature>
<dbReference type="PANTHER" id="PTHR34391:SF1">
    <property type="entry name" value="UPF0658 GOLGI APPARATUS MEMBRANE PROTEIN C1952.10C-RELATED"/>
    <property type="match status" value="1"/>
</dbReference>
<keyword evidence="2" id="KW-0812">Transmembrane</keyword>
<feature type="region of interest" description="Disordered" evidence="1">
    <location>
        <begin position="402"/>
        <end position="435"/>
    </location>
</feature>
<dbReference type="eggNOG" id="ENOG502RZY9">
    <property type="taxonomic scope" value="Eukaryota"/>
</dbReference>
<dbReference type="InterPro" id="IPR040410">
    <property type="entry name" value="UPF0658_Golgi"/>
</dbReference>
<feature type="transmembrane region" description="Helical" evidence="2">
    <location>
        <begin position="253"/>
        <end position="271"/>
    </location>
</feature>
<reference evidence="5" key="2">
    <citation type="submission" date="2009-11" db="EMBL/GenBank/DDBJ databases">
        <title>The Genome Sequence of Allomyces macrogynus strain ATCC 38327.</title>
        <authorList>
            <consortium name="The Broad Institute Genome Sequencing Platform"/>
            <person name="Russ C."/>
            <person name="Cuomo C."/>
            <person name="Shea T."/>
            <person name="Young S.K."/>
            <person name="Zeng Q."/>
            <person name="Koehrsen M."/>
            <person name="Haas B."/>
            <person name="Borodovsky M."/>
            <person name="Guigo R."/>
            <person name="Alvarado L."/>
            <person name="Berlin A."/>
            <person name="Borenstein D."/>
            <person name="Chen Z."/>
            <person name="Engels R."/>
            <person name="Freedman E."/>
            <person name="Gellesch M."/>
            <person name="Goldberg J."/>
            <person name="Griggs A."/>
            <person name="Gujja S."/>
            <person name="Heiman D."/>
            <person name="Hepburn T."/>
            <person name="Howarth C."/>
            <person name="Jen D."/>
            <person name="Larson L."/>
            <person name="Lewis B."/>
            <person name="Mehta T."/>
            <person name="Park D."/>
            <person name="Pearson M."/>
            <person name="Roberts A."/>
            <person name="Saif S."/>
            <person name="Shenoy N."/>
            <person name="Sisk P."/>
            <person name="Stolte C."/>
            <person name="Sykes S."/>
            <person name="Walk T."/>
            <person name="White J."/>
            <person name="Yandava C."/>
            <person name="Burger G."/>
            <person name="Gray M.W."/>
            <person name="Holland P.W.H."/>
            <person name="King N."/>
            <person name="Lang F.B.F."/>
            <person name="Roger A.J."/>
            <person name="Ruiz-Trillo I."/>
            <person name="Lander E."/>
            <person name="Nusbaum C."/>
        </authorList>
    </citation>
    <scope>NUCLEOTIDE SEQUENCE [LARGE SCALE GENOMIC DNA]</scope>
    <source>
        <strain evidence="5">ATCC 38327</strain>
    </source>
</reference>
<protein>
    <recommendedName>
        <fullName evidence="3">DUF7789 domain-containing protein</fullName>
    </recommendedName>
</protein>
<name>A0A0L0TC88_ALLM3</name>
<evidence type="ECO:0000313" key="5">
    <source>
        <dbReference type="Proteomes" id="UP000054350"/>
    </source>
</evidence>
<dbReference type="EMBL" id="GG745380">
    <property type="protein sequence ID" value="KNE72428.1"/>
    <property type="molecule type" value="Genomic_DNA"/>
</dbReference>
<keyword evidence="2" id="KW-1133">Transmembrane helix</keyword>
<evidence type="ECO:0000313" key="4">
    <source>
        <dbReference type="EMBL" id="KNE72428.1"/>
    </source>
</evidence>
<feature type="transmembrane region" description="Helical" evidence="2">
    <location>
        <begin position="291"/>
        <end position="311"/>
    </location>
</feature>
<evidence type="ECO:0000256" key="1">
    <source>
        <dbReference type="SAM" id="MobiDB-lite"/>
    </source>
</evidence>
<feature type="transmembrane region" description="Helical" evidence="2">
    <location>
        <begin position="225"/>
        <end position="244"/>
    </location>
</feature>
<dbReference type="OMA" id="WALRHEK"/>
<keyword evidence="5" id="KW-1185">Reference proteome</keyword>
<accession>A0A0L0TC88</accession>
<dbReference type="InterPro" id="IPR056691">
    <property type="entry name" value="DUF7789"/>
</dbReference>
<keyword evidence="2" id="KW-0472">Membrane</keyword>
<dbReference type="OrthoDB" id="2448307at2759"/>
<reference evidence="4 5" key="1">
    <citation type="submission" date="2009-11" db="EMBL/GenBank/DDBJ databases">
        <title>Annotation of Allomyces macrogynus ATCC 38327.</title>
        <authorList>
            <consortium name="The Broad Institute Genome Sequencing Platform"/>
            <person name="Russ C."/>
            <person name="Cuomo C."/>
            <person name="Burger G."/>
            <person name="Gray M.W."/>
            <person name="Holland P.W.H."/>
            <person name="King N."/>
            <person name="Lang F.B.F."/>
            <person name="Roger A.J."/>
            <person name="Ruiz-Trillo I."/>
            <person name="Young S.K."/>
            <person name="Zeng Q."/>
            <person name="Gargeya S."/>
            <person name="Fitzgerald M."/>
            <person name="Haas B."/>
            <person name="Abouelleil A."/>
            <person name="Alvarado L."/>
            <person name="Arachchi H.M."/>
            <person name="Berlin A."/>
            <person name="Chapman S.B."/>
            <person name="Gearin G."/>
            <person name="Goldberg J."/>
            <person name="Griggs A."/>
            <person name="Gujja S."/>
            <person name="Hansen M."/>
            <person name="Heiman D."/>
            <person name="Howarth C."/>
            <person name="Larimer J."/>
            <person name="Lui A."/>
            <person name="MacDonald P.J.P."/>
            <person name="McCowen C."/>
            <person name="Montmayeur A."/>
            <person name="Murphy C."/>
            <person name="Neiman D."/>
            <person name="Pearson M."/>
            <person name="Priest M."/>
            <person name="Roberts A."/>
            <person name="Saif S."/>
            <person name="Shea T."/>
            <person name="Sisk P."/>
            <person name="Stolte C."/>
            <person name="Sykes S."/>
            <person name="Wortman J."/>
            <person name="Nusbaum C."/>
            <person name="Birren B."/>
        </authorList>
    </citation>
    <scope>NUCLEOTIDE SEQUENCE [LARGE SCALE GENOMIC DNA]</scope>
    <source>
        <strain evidence="4 5">ATCC 38327</strain>
    </source>
</reference>
<dbReference type="Proteomes" id="UP000054350">
    <property type="component" value="Unassembled WGS sequence"/>
</dbReference>